<keyword evidence="2" id="KW-0547">Nucleotide-binding</keyword>
<feature type="domain" description="ABC transporter" evidence="4">
    <location>
        <begin position="331"/>
        <end position="535"/>
    </location>
</feature>
<reference evidence="5" key="1">
    <citation type="submission" date="2020-05" db="EMBL/GenBank/DDBJ databases">
        <authorList>
            <person name="Chiriac C."/>
            <person name="Salcher M."/>
            <person name="Ghai R."/>
            <person name="Kavagutti S V."/>
        </authorList>
    </citation>
    <scope>NUCLEOTIDE SEQUENCE</scope>
</reference>
<dbReference type="CDD" id="cd03221">
    <property type="entry name" value="ABCF_EF-3"/>
    <property type="match status" value="2"/>
</dbReference>
<dbReference type="InterPro" id="IPR003593">
    <property type="entry name" value="AAA+_ATPase"/>
</dbReference>
<keyword evidence="3" id="KW-0067">ATP-binding</keyword>
<dbReference type="InterPro" id="IPR050611">
    <property type="entry name" value="ABCF"/>
</dbReference>
<dbReference type="Pfam" id="PF12848">
    <property type="entry name" value="ABC_tran_Xtn"/>
    <property type="match status" value="1"/>
</dbReference>
<organism evidence="5">
    <name type="scientific">freshwater metagenome</name>
    <dbReference type="NCBI Taxonomy" id="449393"/>
    <lineage>
        <taxon>unclassified sequences</taxon>
        <taxon>metagenomes</taxon>
        <taxon>ecological metagenomes</taxon>
    </lineage>
</organism>
<dbReference type="GO" id="GO:0016887">
    <property type="term" value="F:ATP hydrolysis activity"/>
    <property type="evidence" value="ECO:0007669"/>
    <property type="project" value="InterPro"/>
</dbReference>
<dbReference type="EMBL" id="CAEZSF010000017">
    <property type="protein sequence ID" value="CAB4530998.1"/>
    <property type="molecule type" value="Genomic_DNA"/>
</dbReference>
<dbReference type="SUPFAM" id="SSF52540">
    <property type="entry name" value="P-loop containing nucleoside triphosphate hydrolases"/>
    <property type="match status" value="2"/>
</dbReference>
<accession>A0A6J6AXH2</accession>
<dbReference type="PANTHER" id="PTHR19211:SF14">
    <property type="entry name" value="ATP-BINDING CASSETTE SUB-FAMILY F MEMBER 1"/>
    <property type="match status" value="1"/>
</dbReference>
<evidence type="ECO:0000256" key="1">
    <source>
        <dbReference type="ARBA" id="ARBA00022737"/>
    </source>
</evidence>
<gene>
    <name evidence="5" type="ORF">UFOPK1358_00334</name>
    <name evidence="6" type="ORF">UFOPK3519_02119</name>
</gene>
<feature type="domain" description="ABC transporter" evidence="4">
    <location>
        <begin position="3"/>
        <end position="255"/>
    </location>
</feature>
<keyword evidence="1" id="KW-0677">Repeat</keyword>
<proteinExistence type="predicted"/>
<dbReference type="SMART" id="SM00382">
    <property type="entry name" value="AAA"/>
    <property type="match status" value="2"/>
</dbReference>
<evidence type="ECO:0000313" key="6">
    <source>
        <dbReference type="EMBL" id="CAB4924686.1"/>
    </source>
</evidence>
<dbReference type="InterPro" id="IPR017871">
    <property type="entry name" value="ABC_transporter-like_CS"/>
</dbReference>
<dbReference type="PANTHER" id="PTHR19211">
    <property type="entry name" value="ATP-BINDING TRANSPORT PROTEIN-RELATED"/>
    <property type="match status" value="1"/>
</dbReference>
<dbReference type="PROSITE" id="PS50893">
    <property type="entry name" value="ABC_TRANSPORTER_2"/>
    <property type="match status" value="2"/>
</dbReference>
<evidence type="ECO:0000256" key="3">
    <source>
        <dbReference type="ARBA" id="ARBA00022840"/>
    </source>
</evidence>
<protein>
    <submittedName>
        <fullName evidence="5">Unannotated protein</fullName>
    </submittedName>
</protein>
<evidence type="ECO:0000259" key="4">
    <source>
        <dbReference type="PROSITE" id="PS50893"/>
    </source>
</evidence>
<dbReference type="GO" id="GO:0005524">
    <property type="term" value="F:ATP binding"/>
    <property type="evidence" value="ECO:0007669"/>
    <property type="project" value="UniProtKB-KW"/>
</dbReference>
<name>A0A6J6AXH2_9ZZZZ</name>
<dbReference type="EMBL" id="CAFBMG010000295">
    <property type="protein sequence ID" value="CAB4924686.1"/>
    <property type="molecule type" value="Genomic_DNA"/>
</dbReference>
<dbReference type="PROSITE" id="PS00211">
    <property type="entry name" value="ABC_TRANSPORTER_1"/>
    <property type="match status" value="1"/>
</dbReference>
<dbReference type="InterPro" id="IPR027417">
    <property type="entry name" value="P-loop_NTPase"/>
</dbReference>
<dbReference type="InterPro" id="IPR003439">
    <property type="entry name" value="ABC_transporter-like_ATP-bd"/>
</dbReference>
<dbReference type="InterPro" id="IPR032781">
    <property type="entry name" value="ABC_tran_Xtn"/>
</dbReference>
<dbReference type="Pfam" id="PF00005">
    <property type="entry name" value="ABC_tran"/>
    <property type="match status" value="2"/>
</dbReference>
<dbReference type="FunFam" id="3.40.50.300:FF:000011">
    <property type="entry name" value="Putative ABC transporter ATP-binding component"/>
    <property type="match status" value="1"/>
</dbReference>
<evidence type="ECO:0000256" key="2">
    <source>
        <dbReference type="ARBA" id="ARBA00022741"/>
    </source>
</evidence>
<sequence length="536" mass="58400">MTLIVRDLTVEIENKTIVTATSFEVRAGDKVGLVGRNGAGKTTLFRVLGGATEAISGTVTRSPATGYLSQDPRSDHTPPDTGCLLHVLSGRGLDEAMDRIEKMTVALEADPSSENIEQFSAAHEHFESLGGYSAESEARKIADGLGLKPDRLDLHIGALSGGERRRLELTRILFAGSELLLLDEPTNHLDADARDWLLNYMRAYRGALIVISHDLGLLDDAITRVIHLDREAEDAAGTIVEYRGSYTKYLVAREIEEERVGKLVDRQEKEITRLSQRANSMRGQTAKRAKVAKNLDARAARIEAEKITGPEKRRVIAVRLPTPPESDRQVIEAKDLAKSFGAVTVFSDVSFDAGRGERLMIMGLNGAGKTTLLKLLADQAVADSGRVRIGGRTSMGYYAQEHEGIEDGRSLLDHMRLSASIGDQELRGVMGMFGLSGDKAFQDAATLSGGEKTKLALAQLVVGGHNLLLLDEPTNNLDPMSRTAVGEAFSQWPGTIILVSHDPEFVRALQPDRVLMMPEGQLDHFDDSMLELVELA</sequence>
<dbReference type="Gene3D" id="3.40.50.300">
    <property type="entry name" value="P-loop containing nucleotide triphosphate hydrolases"/>
    <property type="match status" value="2"/>
</dbReference>
<dbReference type="AlphaFoldDB" id="A0A6J6AXH2"/>
<evidence type="ECO:0000313" key="5">
    <source>
        <dbReference type="EMBL" id="CAB4530998.1"/>
    </source>
</evidence>